<comment type="cofactor">
    <cofactor evidence="1 8">
        <name>pyridoxal 5'-phosphate</name>
        <dbReference type="ChEBI" id="CHEBI:597326"/>
    </cofactor>
</comment>
<keyword evidence="5 8" id="KW-0648">Protein biosynthesis</keyword>
<evidence type="ECO:0000256" key="6">
    <source>
        <dbReference type="ARBA" id="ARBA00023266"/>
    </source>
</evidence>
<dbReference type="EC" id="2.9.1.1" evidence="8"/>
<dbReference type="InterPro" id="IPR004534">
    <property type="entry name" value="SelA_trans"/>
</dbReference>
<evidence type="ECO:0000256" key="2">
    <source>
        <dbReference type="ARBA" id="ARBA00022490"/>
    </source>
</evidence>
<protein>
    <recommendedName>
        <fullName evidence="8">L-seryl-tRNA(Sec) selenium transferase</fullName>
        <ecNumber evidence="8">2.9.1.1</ecNumber>
    </recommendedName>
    <alternativeName>
        <fullName evidence="8">Selenocysteine synthase</fullName>
        <shortName evidence="8">Sec synthase</shortName>
    </alternativeName>
    <alternativeName>
        <fullName evidence="8">Selenocysteinyl-tRNA(Sec) synthase</fullName>
    </alternativeName>
</protein>
<dbReference type="InterPro" id="IPR015421">
    <property type="entry name" value="PyrdxlP-dep_Trfase_major"/>
</dbReference>
<dbReference type="Pfam" id="PF12390">
    <property type="entry name" value="Se-cys_synth_N"/>
    <property type="match status" value="1"/>
</dbReference>
<organism evidence="10 11">
    <name type="scientific">Olsenella absiana</name>
    <dbReference type="NCBI Taxonomy" id="3115222"/>
    <lineage>
        <taxon>Bacteria</taxon>
        <taxon>Bacillati</taxon>
        <taxon>Actinomycetota</taxon>
        <taxon>Coriobacteriia</taxon>
        <taxon>Coriobacteriales</taxon>
        <taxon>Atopobiaceae</taxon>
        <taxon>Olsenella</taxon>
    </lineage>
</organism>
<evidence type="ECO:0000313" key="10">
    <source>
        <dbReference type="EMBL" id="MEE6146804.1"/>
    </source>
</evidence>
<evidence type="ECO:0000256" key="8">
    <source>
        <dbReference type="HAMAP-Rule" id="MF_00423"/>
    </source>
</evidence>
<dbReference type="EMBL" id="JAZGJQ010000002">
    <property type="protein sequence ID" value="MEE6146804.1"/>
    <property type="molecule type" value="Genomic_DNA"/>
</dbReference>
<evidence type="ECO:0000256" key="1">
    <source>
        <dbReference type="ARBA" id="ARBA00001933"/>
    </source>
</evidence>
<dbReference type="Gene3D" id="3.90.1150.180">
    <property type="match status" value="1"/>
</dbReference>
<name>A0ABU7R8Q0_9ACTN</name>
<keyword evidence="6 8" id="KW-0711">Selenium</keyword>
<dbReference type="InterPro" id="IPR025862">
    <property type="entry name" value="SelA_trans_N_dom"/>
</dbReference>
<keyword evidence="11" id="KW-1185">Reference proteome</keyword>
<proteinExistence type="inferred from homology"/>
<evidence type="ECO:0000259" key="9">
    <source>
        <dbReference type="Pfam" id="PF12390"/>
    </source>
</evidence>
<dbReference type="InterPro" id="IPR018319">
    <property type="entry name" value="SelA-like"/>
</dbReference>
<dbReference type="NCBIfam" id="TIGR00474">
    <property type="entry name" value="selA"/>
    <property type="match status" value="1"/>
</dbReference>
<comment type="subcellular location">
    <subcellularLocation>
        <location evidence="8">Cytoplasm</location>
    </subcellularLocation>
</comment>
<dbReference type="SUPFAM" id="SSF53383">
    <property type="entry name" value="PLP-dependent transferases"/>
    <property type="match status" value="1"/>
</dbReference>
<sequence>MDQRLLMQIPKVDVLLAEEPLVRLEADFTHDQIKDAARSHLQSLREGVLAGELAEIDPPEKVAEAVARTLENRGAYSLRPVINATGVVLHTNLGRSPLGEAVAEHVAEVAAGYCNLEYNLERGERGSRYNHVERIICEITGAEAAMVVNNNAGAVFLMLNTLCKGQGVAVSRGEQVEIGGSFRVPEIMVQSGARLIEVGTTNKTHEADYARAIGEQGASALLKVHPSNFAMIGFTESVSVAQLSDLARDSGALVLYDMGSAPLFPNEVAGLDNQETIRGVLRDGADVVCFSGDKLAGSAQGGILVGRRDLIERIRANQLTRMLRIDKLSLAALEMTMQLCRDPRLARREVPVVRMLSMTADELRGRAEALDEAIAAIGGVEHEVVAVKDEPGGGSLPDVLLDGYAVSVTVAGLAPAELERRLREAPTPIVARVSKEQVLLSARTIMDGDVERVCAALAEIAQAGGEEPPAGGAER</sequence>
<evidence type="ECO:0000256" key="4">
    <source>
        <dbReference type="ARBA" id="ARBA00022898"/>
    </source>
</evidence>
<dbReference type="PANTHER" id="PTHR32328:SF0">
    <property type="entry name" value="L-SERYL-TRNA(SEC) SELENIUM TRANSFERASE"/>
    <property type="match status" value="1"/>
</dbReference>
<evidence type="ECO:0000256" key="3">
    <source>
        <dbReference type="ARBA" id="ARBA00022679"/>
    </source>
</evidence>
<feature type="modified residue" description="N6-(pyridoxal phosphate)lysine" evidence="8">
    <location>
        <position position="294"/>
    </location>
</feature>
<dbReference type="Pfam" id="PF03841">
    <property type="entry name" value="SelA"/>
    <property type="match status" value="1"/>
</dbReference>
<dbReference type="GO" id="GO:0004125">
    <property type="term" value="F:L-seryl-tRNA(Sec) selenium transferase activity"/>
    <property type="evidence" value="ECO:0007669"/>
    <property type="project" value="UniProtKB-EC"/>
</dbReference>
<dbReference type="RefSeq" id="WP_330957572.1">
    <property type="nucleotide sequence ID" value="NZ_JAZGJQ010000002.1"/>
</dbReference>
<dbReference type="InterPro" id="IPR015424">
    <property type="entry name" value="PyrdxlP-dep_Trfase"/>
</dbReference>
<comment type="catalytic activity">
    <reaction evidence="8">
        <text>L-seryl-tRNA(Sec) + selenophosphate + H(+) = L-selenocysteinyl-tRNA(Sec) + phosphate</text>
        <dbReference type="Rhea" id="RHEA:22728"/>
        <dbReference type="Rhea" id="RHEA-COMP:9742"/>
        <dbReference type="Rhea" id="RHEA-COMP:9743"/>
        <dbReference type="ChEBI" id="CHEBI:15378"/>
        <dbReference type="ChEBI" id="CHEBI:16144"/>
        <dbReference type="ChEBI" id="CHEBI:43474"/>
        <dbReference type="ChEBI" id="CHEBI:78533"/>
        <dbReference type="ChEBI" id="CHEBI:78573"/>
        <dbReference type="EC" id="2.9.1.1"/>
    </reaction>
</comment>
<evidence type="ECO:0000313" key="11">
    <source>
        <dbReference type="Proteomes" id="UP001332931"/>
    </source>
</evidence>
<keyword evidence="2 8" id="KW-0963">Cytoplasm</keyword>
<dbReference type="Gene3D" id="3.40.640.10">
    <property type="entry name" value="Type I PLP-dependent aspartate aminotransferase-like (Major domain)"/>
    <property type="match status" value="1"/>
</dbReference>
<feature type="domain" description="L-seryl-tRNA selenium transferase N-terminal" evidence="9">
    <location>
        <begin position="8"/>
        <end position="45"/>
    </location>
</feature>
<accession>A0ABU7R8Q0</accession>
<comment type="pathway">
    <text evidence="8">Aminoacyl-tRNA biosynthesis; selenocysteinyl-tRNA(Sec) biosynthesis; selenocysteinyl-tRNA(Sec) from L-seryl-tRNA(Sec) (bacterial route): step 1/1.</text>
</comment>
<dbReference type="HAMAP" id="MF_00423">
    <property type="entry name" value="SelA"/>
    <property type="match status" value="1"/>
</dbReference>
<comment type="caution">
    <text evidence="10">The sequence shown here is derived from an EMBL/GenBank/DDBJ whole genome shotgun (WGS) entry which is preliminary data.</text>
</comment>
<comment type="similarity">
    <text evidence="7 8">Belongs to the SelA family.</text>
</comment>
<gene>
    <name evidence="8 10" type="primary">selA</name>
    <name evidence="10" type="ORF">VXJ25_02155</name>
</gene>
<keyword evidence="3 8" id="KW-0808">Transferase</keyword>
<dbReference type="Proteomes" id="UP001332931">
    <property type="component" value="Unassembled WGS sequence"/>
</dbReference>
<keyword evidence="4 8" id="KW-0663">Pyridoxal phosphate</keyword>
<evidence type="ECO:0000256" key="7">
    <source>
        <dbReference type="ARBA" id="ARBA00044507"/>
    </source>
</evidence>
<evidence type="ECO:0000256" key="5">
    <source>
        <dbReference type="ARBA" id="ARBA00022917"/>
    </source>
</evidence>
<dbReference type="PANTHER" id="PTHR32328">
    <property type="entry name" value="L-SERYL-TRNA(SEC) SELENIUM TRANSFERASE"/>
    <property type="match status" value="1"/>
</dbReference>
<reference evidence="10 11" key="1">
    <citation type="submission" date="2024-01" db="EMBL/GenBank/DDBJ databases">
        <title>Description of Olsenella sp. nov., isolated from pig feces.</title>
        <authorList>
            <person name="Chang Y.-H."/>
        </authorList>
    </citation>
    <scope>NUCLEOTIDE SEQUENCE [LARGE SCALE GENOMIC DNA]</scope>
    <source>
        <strain evidence="10 11">YH-ols2223</strain>
    </source>
</reference>
<comment type="function">
    <text evidence="8">Converts seryl-tRNA(Sec) to selenocysteinyl-tRNA(Sec) required for selenoprotein biosynthesis.</text>
</comment>